<reference evidence="1 2" key="1">
    <citation type="submission" date="2018-06" db="EMBL/GenBank/DDBJ databases">
        <authorList>
            <consortium name="Pathogen Informatics"/>
            <person name="Doyle S."/>
        </authorList>
    </citation>
    <scope>NUCLEOTIDE SEQUENCE [LARGE SCALE GENOMIC DNA]</scope>
    <source>
        <strain evidence="1 2">NCTC11967</strain>
    </source>
</reference>
<accession>A0AB38G0W2</accession>
<dbReference type="Pfam" id="PF06069">
    <property type="entry name" value="PerC"/>
    <property type="match status" value="1"/>
</dbReference>
<gene>
    <name evidence="1" type="ORF">NCTC11967_04341</name>
</gene>
<proteinExistence type="predicted"/>
<dbReference type="RefSeq" id="WP_038255637.1">
    <property type="nucleotide sequence ID" value="NZ_UAVL01000021.1"/>
</dbReference>
<organism evidence="1 2">
    <name type="scientific">Yokenella regensburgei</name>
    <dbReference type="NCBI Taxonomy" id="158877"/>
    <lineage>
        <taxon>Bacteria</taxon>
        <taxon>Pseudomonadati</taxon>
        <taxon>Pseudomonadota</taxon>
        <taxon>Gammaproteobacteria</taxon>
        <taxon>Enterobacterales</taxon>
        <taxon>Enterobacteriaceae</taxon>
        <taxon>Yokenella</taxon>
    </lineage>
</organism>
<sequence>MVSDAVAEKLESAGLWRRAAARWLAVMDLCDTDAQRQWVSQKRRQCYSNIALPVSEKLNISALSKAATVAQAKMGISQTGGAAFRIKPQKNRAK</sequence>
<evidence type="ECO:0000313" key="1">
    <source>
        <dbReference type="EMBL" id="SQA65313.1"/>
    </source>
</evidence>
<dbReference type="EMBL" id="UAVL01000021">
    <property type="protein sequence ID" value="SQA65313.1"/>
    <property type="molecule type" value="Genomic_DNA"/>
</dbReference>
<protein>
    <submittedName>
        <fullName evidence="1">PerC transcriptional activator</fullName>
    </submittedName>
</protein>
<evidence type="ECO:0000313" key="2">
    <source>
        <dbReference type="Proteomes" id="UP000251313"/>
    </source>
</evidence>
<dbReference type="AlphaFoldDB" id="A0AB38G0W2"/>
<dbReference type="InterPro" id="IPR024684">
    <property type="entry name" value="Tscrpt_act_PerC/SfV_Orf40"/>
</dbReference>
<dbReference type="Proteomes" id="UP000251313">
    <property type="component" value="Unassembled WGS sequence"/>
</dbReference>
<comment type="caution">
    <text evidence="1">The sequence shown here is derived from an EMBL/GenBank/DDBJ whole genome shotgun (WGS) entry which is preliminary data.</text>
</comment>
<name>A0AB38G0W2_9ENTR</name>